<reference evidence="1 2" key="1">
    <citation type="journal article" date="2011" name="PLoS Genet.">
        <title>Comparative genomic analysis of human fungal pathogens causing paracoccidioidomycosis.</title>
        <authorList>
            <person name="Desjardins C.A."/>
            <person name="Champion M.D."/>
            <person name="Holder J.W."/>
            <person name="Muszewska A."/>
            <person name="Goldberg J."/>
            <person name="Bailao A.M."/>
            <person name="Brigido M.M."/>
            <person name="Ferreira M.E."/>
            <person name="Garcia A.M."/>
            <person name="Grynberg M."/>
            <person name="Gujja S."/>
            <person name="Heiman D.I."/>
            <person name="Henn M.R."/>
            <person name="Kodira C.D."/>
            <person name="Leon-Narvaez H."/>
            <person name="Longo L.V."/>
            <person name="Ma L.J."/>
            <person name="Malavazi I."/>
            <person name="Matsuo A.L."/>
            <person name="Morais F.V."/>
            <person name="Pereira M."/>
            <person name="Rodriguez-Brito S."/>
            <person name="Sakthikumar S."/>
            <person name="Salem-Izacc S.M."/>
            <person name="Sykes S.M."/>
            <person name="Teixeira M.M."/>
            <person name="Vallejo M.C."/>
            <person name="Walter M.E."/>
            <person name="Yandava C."/>
            <person name="Young S."/>
            <person name="Zeng Q."/>
            <person name="Zucker J."/>
            <person name="Felipe M.S."/>
            <person name="Goldman G.H."/>
            <person name="Haas B.J."/>
            <person name="McEwen J.G."/>
            <person name="Nino-Vega G."/>
            <person name="Puccia R."/>
            <person name="San-Blas G."/>
            <person name="Soares C.M."/>
            <person name="Birren B.W."/>
            <person name="Cuomo C.A."/>
        </authorList>
    </citation>
    <scope>NUCLEOTIDE SEQUENCE [LARGE SCALE GENOMIC DNA]</scope>
    <source>
        <strain evidence="2">ATCC MYA-826 / Pb01</strain>
    </source>
</reference>
<name>A0A0A2V3Y0_PARBA</name>
<dbReference type="AlphaFoldDB" id="A0A0A2V3Y0"/>
<keyword evidence="2" id="KW-1185">Reference proteome</keyword>
<dbReference type="VEuPathDB" id="FungiDB:PAAG_12453"/>
<organism evidence="1 2">
    <name type="scientific">Paracoccidioides lutzii (strain ATCC MYA-826 / Pb01)</name>
    <name type="common">Paracoccidioides brasiliensis</name>
    <dbReference type="NCBI Taxonomy" id="502779"/>
    <lineage>
        <taxon>Eukaryota</taxon>
        <taxon>Fungi</taxon>
        <taxon>Dikarya</taxon>
        <taxon>Ascomycota</taxon>
        <taxon>Pezizomycotina</taxon>
        <taxon>Eurotiomycetes</taxon>
        <taxon>Eurotiomycetidae</taxon>
        <taxon>Onygenales</taxon>
        <taxon>Ajellomycetaceae</taxon>
        <taxon>Paracoccidioides</taxon>
    </lineage>
</organism>
<gene>
    <name evidence="1" type="ORF">PAAG_12453</name>
</gene>
<dbReference type="OrthoDB" id="4177777at2759"/>
<evidence type="ECO:0000313" key="2">
    <source>
        <dbReference type="Proteomes" id="UP000002059"/>
    </source>
</evidence>
<accession>A0A0A2V3Y0</accession>
<evidence type="ECO:0000313" key="1">
    <source>
        <dbReference type="EMBL" id="KGQ00865.1"/>
    </source>
</evidence>
<dbReference type="InterPro" id="IPR011009">
    <property type="entry name" value="Kinase-like_dom_sf"/>
</dbReference>
<sequence>MLVIHDIRLRNRPDSMNNLQDCSYQMSALETMRAKFPLLFKQKFCRGPFIFTLTDLHRSNIFVDHNWHISCLIDLKLACSRPFEMVEPPYWLTNKSVDEIYADENDMLQTEFMTILKAEQTN</sequence>
<dbReference type="KEGG" id="pbl:PAAG_12453"/>
<dbReference type="GeneID" id="9093425"/>
<dbReference type="Proteomes" id="UP000002059">
    <property type="component" value="Partially assembled WGS sequence"/>
</dbReference>
<protein>
    <recommendedName>
        <fullName evidence="3">Aminoglycoside phosphotransferase domain-containing protein</fullName>
    </recommendedName>
</protein>
<proteinExistence type="predicted"/>
<dbReference type="SUPFAM" id="SSF56112">
    <property type="entry name" value="Protein kinase-like (PK-like)"/>
    <property type="match status" value="1"/>
</dbReference>
<dbReference type="EMBL" id="KN294018">
    <property type="protein sequence ID" value="KGQ00865.1"/>
    <property type="molecule type" value="Genomic_DNA"/>
</dbReference>
<dbReference type="RefSeq" id="XP_002790168.2">
    <property type="nucleotide sequence ID" value="XM_002790122.2"/>
</dbReference>
<dbReference type="HOGENOM" id="CLU_2027423_0_0_1"/>
<evidence type="ECO:0008006" key="3">
    <source>
        <dbReference type="Google" id="ProtNLM"/>
    </source>
</evidence>